<dbReference type="Gene3D" id="3.40.50.300">
    <property type="entry name" value="P-loop containing nucleotide triphosphate hydrolases"/>
    <property type="match status" value="1"/>
</dbReference>
<dbReference type="EMBL" id="CAWUHC010000091">
    <property type="protein sequence ID" value="CAK7230976.1"/>
    <property type="molecule type" value="Genomic_DNA"/>
</dbReference>
<feature type="domain" description="T4 RNA ligase 1-like N-terminal" evidence="5">
    <location>
        <begin position="91"/>
        <end position="325"/>
    </location>
</feature>
<dbReference type="InterPro" id="IPR015965">
    <property type="entry name" value="tRNA_lig_PDEase"/>
</dbReference>
<feature type="domain" description="tRNA ligase phosphodiesterase" evidence="3">
    <location>
        <begin position="575"/>
        <end position="839"/>
    </location>
</feature>
<feature type="compositionally biased region" description="Low complexity" evidence="2">
    <location>
        <begin position="6"/>
        <end position="22"/>
    </location>
</feature>
<protein>
    <recommendedName>
        <fullName evidence="1">tRNA ligase</fullName>
        <ecNumber evidence="1">6.5.1.3</ecNumber>
    </recommendedName>
</protein>
<accession>A0ABP0CIP1</accession>
<evidence type="ECO:0000259" key="3">
    <source>
        <dbReference type="Pfam" id="PF08302"/>
    </source>
</evidence>
<name>A0ABP0CIP1_9PEZI</name>
<comment type="similarity">
    <text evidence="1">Belongs to the TRL1 family.</text>
</comment>
<gene>
    <name evidence="6" type="primary">trl1</name>
    <name evidence="6" type="ORF">SBRCBS47491_007773</name>
</gene>
<sequence>MDGTHTETGVPGTTTMTTETPTLPKVPYQAQDEQEVAEVLRVLDEAVKQKKRSAFTIKKTRFTVANSEAGYYVDSWKMNDWDYKRRDLPTYARGLFTTRDKHGHPSIVVRGYDKFFNINETHETRWENIEGRTQGPYEITLKENGCIIFVSGLADDTLLVCSKHSTGDRGDIELSHSSAGEARLEQQLERLGKTKQDLARDLYTRNITAVAELCDDSFEEHILAYGPDKAGLYLHGINLNLPTFRTYPSVLVQDYAEQWGFIKTDLVVMNDIGEVRKFLESVAETGAHDGRDVEGFVIRCRMSPKPESMPYQDWFFKYKFEEPYLMYRQWRECTKSLILGKTPNVKKHQAITQEYLQYARKRIAANPKLGREYNKNHGIIQLREDFLAFKHLNGADAANFEDLYGGVSKTEVTKDVILVPIATIGCGKTTLAIALGHLFDYGHIQNDNITGTKRPPRFTRMVLDELQTHPAVIADRNNAQRHERKQILHDVKNMHLNATMVALNFVHDDIDAIRAVTHERVFARGDNHQTIHANTDANKVVGIMEGFIQRFEPLDLSRAPDEGFDAVIDLSPTAGSRKNLETVVTQLHKLFPNLVKEMPSAEAMDAAVEAAIGEYAPALRHEIVDRGKNKGPSHTPKQNQPPKKVVKKKPLEYMGVHVAAKDVNAELERTFKDQPPATSRFFKQLQQTRRVQPAFHVTLMHRASAKDRPELWEQYSKLHADAEAATEAAGTVSVTPPEVGNVDVQLERVVFDDRLMAIVVRLISRDASAEAEGGEAKDWTCVNKVSHITIGTRDDKVKPKESNDLLARWLDEGSTEKNGITDLVFESKPLLQGVVRGVLSR</sequence>
<keyword evidence="1 6" id="KW-0436">Ligase</keyword>
<evidence type="ECO:0000313" key="7">
    <source>
        <dbReference type="Proteomes" id="UP001642406"/>
    </source>
</evidence>
<dbReference type="Proteomes" id="UP001642406">
    <property type="component" value="Unassembled WGS sequence"/>
</dbReference>
<evidence type="ECO:0000256" key="2">
    <source>
        <dbReference type="SAM" id="MobiDB-lite"/>
    </source>
</evidence>
<evidence type="ECO:0000256" key="1">
    <source>
        <dbReference type="PIRNR" id="PIRNR019634"/>
    </source>
</evidence>
<dbReference type="PIRSF" id="PIRSF019634">
    <property type="entry name" value="tRNA_lig_yeast"/>
    <property type="match status" value="1"/>
</dbReference>
<reference evidence="6 7" key="1">
    <citation type="submission" date="2024-01" db="EMBL/GenBank/DDBJ databases">
        <authorList>
            <person name="Allen C."/>
            <person name="Tagirdzhanova G."/>
        </authorList>
    </citation>
    <scope>NUCLEOTIDE SEQUENCE [LARGE SCALE GENOMIC DNA]</scope>
</reference>
<feature type="domain" description="tRNA ligase kinase" evidence="4">
    <location>
        <begin position="417"/>
        <end position="572"/>
    </location>
</feature>
<dbReference type="GO" id="GO:0003972">
    <property type="term" value="F:RNA ligase (ATP) activity"/>
    <property type="evidence" value="ECO:0007669"/>
    <property type="project" value="UniProtKB-EC"/>
</dbReference>
<dbReference type="InterPro" id="IPR027417">
    <property type="entry name" value="P-loop_NTPase"/>
</dbReference>
<dbReference type="EC" id="6.5.1.3" evidence="1"/>
<proteinExistence type="inferred from homology"/>
<dbReference type="Pfam" id="PF09511">
    <property type="entry name" value="RNA_lig_T4_1"/>
    <property type="match status" value="1"/>
</dbReference>
<feature type="region of interest" description="Disordered" evidence="2">
    <location>
        <begin position="1"/>
        <end position="23"/>
    </location>
</feature>
<evidence type="ECO:0000313" key="6">
    <source>
        <dbReference type="EMBL" id="CAK7230976.1"/>
    </source>
</evidence>
<comment type="catalytic activity">
    <reaction evidence="1">
        <text>ATP + (ribonucleotide)n-3'-hydroxyl + 5'-phospho-(ribonucleotide)m = (ribonucleotide)n+m + AMP + diphosphate.</text>
        <dbReference type="EC" id="6.5.1.3"/>
    </reaction>
</comment>
<evidence type="ECO:0000259" key="4">
    <source>
        <dbReference type="Pfam" id="PF08303"/>
    </source>
</evidence>
<dbReference type="PANTHER" id="PTHR32004">
    <property type="entry name" value="TRNA LIGASE"/>
    <property type="match status" value="1"/>
</dbReference>
<dbReference type="Pfam" id="PF08303">
    <property type="entry name" value="tRNA_lig_kinase"/>
    <property type="match status" value="1"/>
</dbReference>
<dbReference type="Pfam" id="PF08302">
    <property type="entry name" value="tRNA_lig_CPD"/>
    <property type="match status" value="1"/>
</dbReference>
<keyword evidence="1" id="KW-0819">tRNA processing</keyword>
<organism evidence="6 7">
    <name type="scientific">Sporothrix bragantina</name>
    <dbReference type="NCBI Taxonomy" id="671064"/>
    <lineage>
        <taxon>Eukaryota</taxon>
        <taxon>Fungi</taxon>
        <taxon>Dikarya</taxon>
        <taxon>Ascomycota</taxon>
        <taxon>Pezizomycotina</taxon>
        <taxon>Sordariomycetes</taxon>
        <taxon>Sordariomycetidae</taxon>
        <taxon>Ophiostomatales</taxon>
        <taxon>Ophiostomataceae</taxon>
        <taxon>Sporothrix</taxon>
    </lineage>
</organism>
<keyword evidence="7" id="KW-1185">Reference proteome</keyword>
<evidence type="ECO:0000259" key="5">
    <source>
        <dbReference type="Pfam" id="PF09511"/>
    </source>
</evidence>
<dbReference type="InterPro" id="IPR012387">
    <property type="entry name" value="Trl1_fun"/>
</dbReference>
<comment type="caution">
    <text evidence="6">The sequence shown here is derived from an EMBL/GenBank/DDBJ whole genome shotgun (WGS) entry which is preliminary data.</text>
</comment>
<dbReference type="InterPro" id="IPR015966">
    <property type="entry name" value="tRNA_lig_kin_fungi"/>
</dbReference>
<feature type="region of interest" description="Disordered" evidence="2">
    <location>
        <begin position="626"/>
        <end position="647"/>
    </location>
</feature>
<dbReference type="SUPFAM" id="SSF52540">
    <property type="entry name" value="P-loop containing nucleoside triphosphate hydrolases"/>
    <property type="match status" value="1"/>
</dbReference>
<dbReference type="InterPro" id="IPR019039">
    <property type="entry name" value="T4-Rnl1-like_N"/>
</dbReference>
<dbReference type="PANTHER" id="PTHR32004:SF1">
    <property type="entry name" value="TRNA LIGASE"/>
    <property type="match status" value="1"/>
</dbReference>